<evidence type="ECO:0000256" key="8">
    <source>
        <dbReference type="ARBA" id="ARBA00022692"/>
    </source>
</evidence>
<evidence type="ECO:0000256" key="9">
    <source>
        <dbReference type="ARBA" id="ARBA00022927"/>
    </source>
</evidence>
<dbReference type="InterPro" id="IPR003849">
    <property type="entry name" value="Preprotein_translocase_YajC"/>
</dbReference>
<dbReference type="Proteomes" id="UP000217076">
    <property type="component" value="Unassembled WGS sequence"/>
</dbReference>
<dbReference type="AlphaFoldDB" id="A0A1G7Y0R4"/>
<keyword evidence="12 14" id="KW-0472">Membrane</keyword>
<dbReference type="NCBIfam" id="TIGR00739">
    <property type="entry name" value="yajC"/>
    <property type="match status" value="1"/>
</dbReference>
<accession>A0A1G7Y0R4</accession>
<keyword evidence="10 14" id="KW-1133">Transmembrane helix</keyword>
<keyword evidence="7" id="KW-1003">Cell membrane</keyword>
<keyword evidence="6" id="KW-0813">Transport</keyword>
<dbReference type="OrthoDB" id="9811406at2"/>
<dbReference type="PANTHER" id="PTHR33909">
    <property type="entry name" value="SEC TRANSLOCON ACCESSORY COMPLEX SUBUNIT YAJC"/>
    <property type="match status" value="1"/>
</dbReference>
<reference evidence="16" key="1">
    <citation type="submission" date="2016-10" db="EMBL/GenBank/DDBJ databases">
        <authorList>
            <person name="Varghese N."/>
            <person name="Submissions S."/>
        </authorList>
    </citation>
    <scope>NUCLEOTIDE SEQUENCE [LARGE SCALE GENOMIC DNA]</scope>
    <source>
        <strain evidence="16">930I</strain>
    </source>
</reference>
<evidence type="ECO:0000256" key="12">
    <source>
        <dbReference type="ARBA" id="ARBA00023136"/>
    </source>
</evidence>
<dbReference type="GO" id="GO:0015031">
    <property type="term" value="P:protein transport"/>
    <property type="evidence" value="ECO:0007669"/>
    <property type="project" value="UniProtKB-KW"/>
</dbReference>
<feature type="region of interest" description="Disordered" evidence="13">
    <location>
        <begin position="105"/>
        <end position="132"/>
    </location>
</feature>
<evidence type="ECO:0000256" key="2">
    <source>
        <dbReference type="ARBA" id="ARBA00004162"/>
    </source>
</evidence>
<evidence type="ECO:0000256" key="4">
    <source>
        <dbReference type="ARBA" id="ARBA00011718"/>
    </source>
</evidence>
<evidence type="ECO:0000256" key="6">
    <source>
        <dbReference type="ARBA" id="ARBA00022448"/>
    </source>
</evidence>
<evidence type="ECO:0000256" key="1">
    <source>
        <dbReference type="ARBA" id="ARBA00002061"/>
    </source>
</evidence>
<comment type="function">
    <text evidence="1">The SecYEG-SecDF-YajC-YidC holo-translocon (HTL) protein secretase/insertase is a supercomplex required for protein secretion, insertion of proteins into membranes, and assembly of membrane protein complexes. While the SecYEG complex is essential for assembly of a number of proteins and complexes, the SecDF-YajC-YidC subcomplex facilitates these functions.</text>
</comment>
<evidence type="ECO:0000313" key="15">
    <source>
        <dbReference type="EMBL" id="SDG89923.1"/>
    </source>
</evidence>
<dbReference type="GO" id="GO:0005886">
    <property type="term" value="C:plasma membrane"/>
    <property type="evidence" value="ECO:0007669"/>
    <property type="project" value="UniProtKB-SubCell"/>
</dbReference>
<organism evidence="15 16">
    <name type="scientific">Roseospirillum parvum</name>
    <dbReference type="NCBI Taxonomy" id="83401"/>
    <lineage>
        <taxon>Bacteria</taxon>
        <taxon>Pseudomonadati</taxon>
        <taxon>Pseudomonadota</taxon>
        <taxon>Alphaproteobacteria</taxon>
        <taxon>Rhodospirillales</taxon>
        <taxon>Rhodospirillaceae</taxon>
        <taxon>Roseospirillum</taxon>
    </lineage>
</organism>
<comment type="subcellular location">
    <subcellularLocation>
        <location evidence="2">Cell membrane</location>
        <topology evidence="2">Single-pass membrane protein</topology>
    </subcellularLocation>
</comment>
<dbReference type="Pfam" id="PF02699">
    <property type="entry name" value="YajC"/>
    <property type="match status" value="1"/>
</dbReference>
<dbReference type="EMBL" id="FNCV01000003">
    <property type="protein sequence ID" value="SDG89923.1"/>
    <property type="molecule type" value="Genomic_DNA"/>
</dbReference>
<comment type="subunit">
    <text evidence="4">Part of the SecDF-YidC-YajC translocase complex. The SecDF-YidC-YajC translocase forms a supercomplex with SecYEG, called the holo-translocon (HTL).</text>
</comment>
<comment type="similarity">
    <text evidence="3">Belongs to the YajC family.</text>
</comment>
<feature type="transmembrane region" description="Helical" evidence="14">
    <location>
        <begin position="20"/>
        <end position="38"/>
    </location>
</feature>
<dbReference type="RefSeq" id="WP_092616890.1">
    <property type="nucleotide sequence ID" value="NZ_FNCV01000003.1"/>
</dbReference>
<proteinExistence type="inferred from homology"/>
<evidence type="ECO:0000256" key="13">
    <source>
        <dbReference type="SAM" id="MobiDB-lite"/>
    </source>
</evidence>
<evidence type="ECO:0000256" key="3">
    <source>
        <dbReference type="ARBA" id="ARBA00006742"/>
    </source>
</evidence>
<evidence type="ECO:0000256" key="7">
    <source>
        <dbReference type="ARBA" id="ARBA00022475"/>
    </source>
</evidence>
<dbReference type="STRING" id="83401.SAMN05421742_103154"/>
<protein>
    <recommendedName>
        <fullName evidence="5">Sec translocon accessory complex subunit YajC</fullName>
    </recommendedName>
</protein>
<keyword evidence="16" id="KW-1185">Reference proteome</keyword>
<keyword evidence="11" id="KW-0811">Translocation</keyword>
<keyword evidence="8 14" id="KW-0812">Transmembrane</keyword>
<dbReference type="SMART" id="SM01323">
    <property type="entry name" value="YajC"/>
    <property type="match status" value="1"/>
</dbReference>
<evidence type="ECO:0000256" key="10">
    <source>
        <dbReference type="ARBA" id="ARBA00022989"/>
    </source>
</evidence>
<evidence type="ECO:0000256" key="5">
    <source>
        <dbReference type="ARBA" id="ARBA00014962"/>
    </source>
</evidence>
<evidence type="ECO:0000313" key="16">
    <source>
        <dbReference type="Proteomes" id="UP000217076"/>
    </source>
</evidence>
<dbReference type="PRINTS" id="PR01853">
    <property type="entry name" value="YAJCTRNLCASE"/>
</dbReference>
<gene>
    <name evidence="15" type="ORF">SAMN05421742_103154</name>
</gene>
<sequence length="132" mass="13994">MLVSAAHAQAAGAAPAAGGLEAFIPLILIFIVFYFLLIRPQQKKMKQHKEMLSQVRRGDKIVTNGGLIGKVVKAADDELEVEIAENVKVKVVREMIATVVSKTEPVAGDKSGDKPAEGGKAEGLKGMLSGKK</sequence>
<evidence type="ECO:0000256" key="14">
    <source>
        <dbReference type="SAM" id="Phobius"/>
    </source>
</evidence>
<evidence type="ECO:0000256" key="11">
    <source>
        <dbReference type="ARBA" id="ARBA00023010"/>
    </source>
</evidence>
<dbReference type="PANTHER" id="PTHR33909:SF1">
    <property type="entry name" value="SEC TRANSLOCON ACCESSORY COMPLEX SUBUNIT YAJC"/>
    <property type="match status" value="1"/>
</dbReference>
<name>A0A1G7Y0R4_9PROT</name>
<keyword evidence="9" id="KW-0653">Protein transport</keyword>
<feature type="compositionally biased region" description="Basic and acidic residues" evidence="13">
    <location>
        <begin position="110"/>
        <end position="123"/>
    </location>
</feature>